<dbReference type="EMBL" id="QRCM01000001">
    <property type="protein sequence ID" value="TXG90078.1"/>
    <property type="molecule type" value="Genomic_DNA"/>
</dbReference>
<dbReference type="Proteomes" id="UP000471120">
    <property type="component" value="Unassembled WGS sequence"/>
</dbReference>
<accession>A0A6P2CGK4</accession>
<organism evidence="3 4">
    <name type="scientific">Rhodococcus rhodnii</name>
    <dbReference type="NCBI Taxonomy" id="38312"/>
    <lineage>
        <taxon>Bacteria</taxon>
        <taxon>Bacillati</taxon>
        <taxon>Actinomycetota</taxon>
        <taxon>Actinomycetes</taxon>
        <taxon>Mycobacteriales</taxon>
        <taxon>Nocardiaceae</taxon>
        <taxon>Rhodococcus</taxon>
    </lineage>
</organism>
<reference evidence="3 4" key="1">
    <citation type="submission" date="2018-07" db="EMBL/GenBank/DDBJ databases">
        <title>Genome sequence of Rhodococcus rhodnii ATCC 35071 from Rhodnius prolixus.</title>
        <authorList>
            <person name="Patel V."/>
            <person name="Vogel K.J."/>
        </authorList>
    </citation>
    <scope>NUCLEOTIDE SEQUENCE [LARGE SCALE GENOMIC DNA]</scope>
    <source>
        <strain evidence="3 4">ATCC 35071</strain>
    </source>
</reference>
<keyword evidence="1" id="KW-0479">Metal-binding</keyword>
<name>A0A6P2CGK4_9NOCA</name>
<dbReference type="RefSeq" id="WP_010837912.1">
    <property type="nucleotide sequence ID" value="NZ_QRCM01000001.1"/>
</dbReference>
<dbReference type="AlphaFoldDB" id="A0A6P2CGK4"/>
<keyword evidence="1" id="KW-0862">Zinc</keyword>
<evidence type="ECO:0000259" key="2">
    <source>
        <dbReference type="PROSITE" id="PS50966"/>
    </source>
</evidence>
<sequence>MADDVFGCTLWGRDWVRIAQPLRQSRPDPTLPRARTLARVGAVQVTIDGRVVRGVVQRGRTTSVVRIEVAPMPDETVAAITARLGGSRPVVTDEVHRAVTTTGLSPAPTLAGVDCSCSDDTGRCIHVLAVYYETARRVDDDPRTALDIQSCFGDAPGGSRVSTTASPQRWVALDALDPADYFTVST</sequence>
<evidence type="ECO:0000313" key="4">
    <source>
        <dbReference type="Proteomes" id="UP000471120"/>
    </source>
</evidence>
<comment type="caution">
    <text evidence="3">The sequence shown here is derived from an EMBL/GenBank/DDBJ whole genome shotgun (WGS) entry which is preliminary data.</text>
</comment>
<dbReference type="PROSITE" id="PS50966">
    <property type="entry name" value="ZF_SWIM"/>
    <property type="match status" value="1"/>
</dbReference>
<evidence type="ECO:0000256" key="1">
    <source>
        <dbReference type="PROSITE-ProRule" id="PRU00325"/>
    </source>
</evidence>
<protein>
    <recommendedName>
        <fullName evidence="2">SWIM-type domain-containing protein</fullName>
    </recommendedName>
</protein>
<gene>
    <name evidence="3" type="ORF">DW322_07445</name>
</gene>
<keyword evidence="1" id="KW-0863">Zinc-finger</keyword>
<proteinExistence type="predicted"/>
<dbReference type="GO" id="GO:0008270">
    <property type="term" value="F:zinc ion binding"/>
    <property type="evidence" value="ECO:0007669"/>
    <property type="project" value="UniProtKB-KW"/>
</dbReference>
<evidence type="ECO:0000313" key="3">
    <source>
        <dbReference type="EMBL" id="TXG90078.1"/>
    </source>
</evidence>
<feature type="domain" description="SWIM-type" evidence="2">
    <location>
        <begin position="100"/>
        <end position="135"/>
    </location>
</feature>
<dbReference type="InterPro" id="IPR007527">
    <property type="entry name" value="Znf_SWIM"/>
</dbReference>